<protein>
    <submittedName>
        <fullName evidence="6">FlgN protein</fullName>
    </submittedName>
</protein>
<dbReference type="InterPro" id="IPR007809">
    <property type="entry name" value="FlgN-like"/>
</dbReference>
<dbReference type="Proteomes" id="UP000185812">
    <property type="component" value="Unassembled WGS sequence"/>
</dbReference>
<name>A0A1M6QDW3_9BACT</name>
<dbReference type="RefSeq" id="WP_072714424.1">
    <property type="nucleotide sequence ID" value="NZ_FRAU01000001.1"/>
</dbReference>
<accession>A0A1M6QDW3</accession>
<evidence type="ECO:0000256" key="4">
    <source>
        <dbReference type="SAM" id="Coils"/>
    </source>
</evidence>
<gene>
    <name evidence="6" type="ORF">SAMN04488087_0575</name>
</gene>
<proteinExistence type="inferred from homology"/>
<organism evidence="6 7">
    <name type="scientific">Rhodothermus profundi</name>
    <dbReference type="NCBI Taxonomy" id="633813"/>
    <lineage>
        <taxon>Bacteria</taxon>
        <taxon>Pseudomonadati</taxon>
        <taxon>Rhodothermota</taxon>
        <taxon>Rhodothermia</taxon>
        <taxon>Rhodothermales</taxon>
        <taxon>Rhodothermaceae</taxon>
        <taxon>Rhodothermus</taxon>
    </lineage>
</organism>
<dbReference type="OrthoDB" id="9964498at2"/>
<dbReference type="EMBL" id="FRAU01000001">
    <property type="protein sequence ID" value="SHK18267.1"/>
    <property type="molecule type" value="Genomic_DNA"/>
</dbReference>
<comment type="similarity">
    <text evidence="2">Belongs to the FlgN family.</text>
</comment>
<feature type="region of interest" description="Disordered" evidence="5">
    <location>
        <begin position="155"/>
        <end position="174"/>
    </location>
</feature>
<evidence type="ECO:0000313" key="6">
    <source>
        <dbReference type="EMBL" id="SHK18267.1"/>
    </source>
</evidence>
<evidence type="ECO:0000256" key="2">
    <source>
        <dbReference type="ARBA" id="ARBA00007703"/>
    </source>
</evidence>
<evidence type="ECO:0000313" key="7">
    <source>
        <dbReference type="Proteomes" id="UP000185812"/>
    </source>
</evidence>
<dbReference type="SUPFAM" id="SSF140566">
    <property type="entry name" value="FlgN-like"/>
    <property type="match status" value="1"/>
</dbReference>
<feature type="coiled-coil region" evidence="4">
    <location>
        <begin position="101"/>
        <end position="128"/>
    </location>
</feature>
<evidence type="ECO:0000256" key="1">
    <source>
        <dbReference type="ARBA" id="ARBA00002397"/>
    </source>
</evidence>
<reference evidence="7" key="1">
    <citation type="submission" date="2016-11" db="EMBL/GenBank/DDBJ databases">
        <authorList>
            <person name="Varghese N."/>
            <person name="Submissions S."/>
        </authorList>
    </citation>
    <scope>NUCLEOTIDE SEQUENCE [LARGE SCALE GENOMIC DNA]</scope>
    <source>
        <strain evidence="7">DSM 22212</strain>
    </source>
</reference>
<dbReference type="AlphaFoldDB" id="A0A1M6QDW3"/>
<evidence type="ECO:0000256" key="3">
    <source>
        <dbReference type="ARBA" id="ARBA00022795"/>
    </source>
</evidence>
<dbReference type="Pfam" id="PF05130">
    <property type="entry name" value="FlgN"/>
    <property type="match status" value="1"/>
</dbReference>
<dbReference type="GO" id="GO:0044780">
    <property type="term" value="P:bacterial-type flagellum assembly"/>
    <property type="evidence" value="ECO:0007669"/>
    <property type="project" value="InterPro"/>
</dbReference>
<keyword evidence="3" id="KW-1005">Bacterial flagellum biogenesis</keyword>
<evidence type="ECO:0000256" key="5">
    <source>
        <dbReference type="SAM" id="MobiDB-lite"/>
    </source>
</evidence>
<dbReference type="Gene3D" id="1.20.58.300">
    <property type="entry name" value="FlgN-like"/>
    <property type="match status" value="1"/>
</dbReference>
<comment type="function">
    <text evidence="1">Required for the efficient initiation of filament assembly.</text>
</comment>
<keyword evidence="4" id="KW-0175">Coiled coil</keyword>
<sequence>MNIPHNLLQQFIETIEAELQLLGQLEQSFEAQLDALRRHEHEALEQAAMTTSELVTRLERLQQKRAGKGRLLRRMLRLELSAPTEQLLAALEAHPESRPAAHALRQLQQKLQERLRQTRQRCETLEFSLKYAIQIGQELLELLQLLDQPASRVYTPTGQTRQACPQRSVVNRLG</sequence>
<dbReference type="InterPro" id="IPR036679">
    <property type="entry name" value="FlgN-like_sf"/>
</dbReference>
<dbReference type="STRING" id="633813.SAMN04488087_0575"/>
<keyword evidence="7" id="KW-1185">Reference proteome</keyword>